<feature type="transmembrane region" description="Helical" evidence="1">
    <location>
        <begin position="29"/>
        <end position="50"/>
    </location>
</feature>
<gene>
    <name evidence="2" type="ORF">SCUD_LOCUS22737</name>
</gene>
<name>A0A183L5W8_9TREM</name>
<keyword evidence="1" id="KW-0812">Transmembrane</keyword>
<evidence type="ECO:0000313" key="3">
    <source>
        <dbReference type="Proteomes" id="UP000279833"/>
    </source>
</evidence>
<dbReference type="EMBL" id="UZAK01050516">
    <property type="protein sequence ID" value="VDP80008.1"/>
    <property type="molecule type" value="Genomic_DNA"/>
</dbReference>
<proteinExistence type="predicted"/>
<keyword evidence="1" id="KW-1133">Transmembrane helix</keyword>
<sequence length="101" mass="11048">MVSGSTVLFLLGRVIVIFLILGLEPEGSVLTFFLRGIGFLVLTVFLKAVALELSTCLWVSNSKLGNIGLMSSLDVHWLSDVTTDIKGKLALFVGISEYWRT</sequence>
<keyword evidence="3" id="KW-1185">Reference proteome</keyword>
<dbReference type="WBParaSite" id="SCUD_0002273901-mRNA-1">
    <property type="protein sequence ID" value="SCUD_0002273901-mRNA-1"/>
    <property type="gene ID" value="SCUD_0002273901"/>
</dbReference>
<organism evidence="4">
    <name type="scientific">Schistosoma curassoni</name>
    <dbReference type="NCBI Taxonomy" id="6186"/>
    <lineage>
        <taxon>Eukaryota</taxon>
        <taxon>Metazoa</taxon>
        <taxon>Spiralia</taxon>
        <taxon>Lophotrochozoa</taxon>
        <taxon>Platyhelminthes</taxon>
        <taxon>Trematoda</taxon>
        <taxon>Digenea</taxon>
        <taxon>Strigeidida</taxon>
        <taxon>Schistosomatoidea</taxon>
        <taxon>Schistosomatidae</taxon>
        <taxon>Schistosoma</taxon>
    </lineage>
</organism>
<feature type="transmembrane region" description="Helical" evidence="1">
    <location>
        <begin position="7"/>
        <end position="23"/>
    </location>
</feature>
<evidence type="ECO:0000313" key="2">
    <source>
        <dbReference type="EMBL" id="VDP80008.1"/>
    </source>
</evidence>
<protein>
    <submittedName>
        <fullName evidence="4">Transmembrane protein</fullName>
    </submittedName>
</protein>
<reference evidence="4" key="1">
    <citation type="submission" date="2016-06" db="UniProtKB">
        <authorList>
            <consortium name="WormBaseParasite"/>
        </authorList>
    </citation>
    <scope>IDENTIFICATION</scope>
</reference>
<evidence type="ECO:0000313" key="4">
    <source>
        <dbReference type="WBParaSite" id="SCUD_0002273901-mRNA-1"/>
    </source>
</evidence>
<reference evidence="2 3" key="2">
    <citation type="submission" date="2018-11" db="EMBL/GenBank/DDBJ databases">
        <authorList>
            <consortium name="Pathogen Informatics"/>
        </authorList>
    </citation>
    <scope>NUCLEOTIDE SEQUENCE [LARGE SCALE GENOMIC DNA]</scope>
    <source>
        <strain evidence="2">Dakar</strain>
        <strain evidence="3">Dakar, Senegal</strain>
    </source>
</reference>
<dbReference type="Proteomes" id="UP000279833">
    <property type="component" value="Unassembled WGS sequence"/>
</dbReference>
<accession>A0A183L5W8</accession>
<dbReference type="AlphaFoldDB" id="A0A183L5W8"/>
<evidence type="ECO:0000256" key="1">
    <source>
        <dbReference type="SAM" id="Phobius"/>
    </source>
</evidence>
<keyword evidence="1" id="KW-0472">Membrane</keyword>